<keyword evidence="1" id="KW-0732">Signal</keyword>
<sequence>MKKLLLLLLFLTLVNADTLKQAVSASQVKKNVAKVMAVYDWSDSLEELQKEATKKNKMIFWLQVVGELDGGL</sequence>
<proteinExistence type="predicted"/>
<evidence type="ECO:0000313" key="2">
    <source>
        <dbReference type="EMBL" id="BBM82920.1"/>
    </source>
</evidence>
<dbReference type="AlphaFoldDB" id="A0A5S9IKV6"/>
<feature type="chain" id="PRO_5024968594" evidence="1">
    <location>
        <begin position="17"/>
        <end position="72"/>
    </location>
</feature>
<keyword evidence="3" id="KW-1185">Reference proteome</keyword>
<name>A0A5S9IKV6_UABAM</name>
<dbReference type="KEGG" id="uam:UABAM_01263"/>
<accession>A0A5S9IKV6</accession>
<reference evidence="2 3" key="1">
    <citation type="submission" date="2019-08" db="EMBL/GenBank/DDBJ databases">
        <title>Complete genome sequence of Candidatus Uab amorphum.</title>
        <authorList>
            <person name="Shiratori T."/>
            <person name="Suzuki S."/>
            <person name="Kakizawa Y."/>
            <person name="Ishida K."/>
        </authorList>
    </citation>
    <scope>NUCLEOTIDE SEQUENCE [LARGE SCALE GENOMIC DNA]</scope>
    <source>
        <strain evidence="2 3">SRT547</strain>
    </source>
</reference>
<organism evidence="2 3">
    <name type="scientific">Uabimicrobium amorphum</name>
    <dbReference type="NCBI Taxonomy" id="2596890"/>
    <lineage>
        <taxon>Bacteria</taxon>
        <taxon>Pseudomonadati</taxon>
        <taxon>Planctomycetota</taxon>
        <taxon>Candidatus Uabimicrobiia</taxon>
        <taxon>Candidatus Uabimicrobiales</taxon>
        <taxon>Candidatus Uabimicrobiaceae</taxon>
        <taxon>Candidatus Uabimicrobium</taxon>
    </lineage>
</organism>
<feature type="signal peptide" evidence="1">
    <location>
        <begin position="1"/>
        <end position="16"/>
    </location>
</feature>
<protein>
    <submittedName>
        <fullName evidence="2">Uncharacterized protein</fullName>
    </submittedName>
</protein>
<dbReference type="OrthoDB" id="9976370at2"/>
<evidence type="ECO:0000313" key="3">
    <source>
        <dbReference type="Proteomes" id="UP000326354"/>
    </source>
</evidence>
<dbReference type="Proteomes" id="UP000326354">
    <property type="component" value="Chromosome"/>
</dbReference>
<dbReference type="EMBL" id="AP019860">
    <property type="protein sequence ID" value="BBM82920.1"/>
    <property type="molecule type" value="Genomic_DNA"/>
</dbReference>
<gene>
    <name evidence="2" type="ORF">UABAM_01263</name>
</gene>
<evidence type="ECO:0000256" key="1">
    <source>
        <dbReference type="SAM" id="SignalP"/>
    </source>
</evidence>
<dbReference type="RefSeq" id="WP_151967145.1">
    <property type="nucleotide sequence ID" value="NZ_AP019860.1"/>
</dbReference>